<accession>A0ABY6DRH8</accession>
<proteinExistence type="predicted"/>
<dbReference type="InterPro" id="IPR021322">
    <property type="entry name" value="DUF2924"/>
</dbReference>
<evidence type="ECO:0000313" key="2">
    <source>
        <dbReference type="Proteomes" id="UP001061302"/>
    </source>
</evidence>
<evidence type="ECO:0000313" key="1">
    <source>
        <dbReference type="EMBL" id="UXY16966.1"/>
    </source>
</evidence>
<dbReference type="EMBL" id="CP106753">
    <property type="protein sequence ID" value="UXY16966.1"/>
    <property type="molecule type" value="Genomic_DNA"/>
</dbReference>
<dbReference type="Pfam" id="PF11149">
    <property type="entry name" value="DUF2924"/>
    <property type="match status" value="1"/>
</dbReference>
<protein>
    <submittedName>
        <fullName evidence="1">DUF2924 domain-containing protein</fullName>
    </submittedName>
</protein>
<dbReference type="Proteomes" id="UP001061302">
    <property type="component" value="Chromosome"/>
</dbReference>
<organism evidence="1 2">
    <name type="scientific">Chitiniphilus purpureus</name>
    <dbReference type="NCBI Taxonomy" id="2981137"/>
    <lineage>
        <taxon>Bacteria</taxon>
        <taxon>Pseudomonadati</taxon>
        <taxon>Pseudomonadota</taxon>
        <taxon>Betaproteobacteria</taxon>
        <taxon>Neisseriales</taxon>
        <taxon>Chitinibacteraceae</taxon>
        <taxon>Chitiniphilus</taxon>
    </lineage>
</organism>
<dbReference type="RefSeq" id="WP_263126391.1">
    <property type="nucleotide sequence ID" value="NZ_CP106753.1"/>
</dbReference>
<gene>
    <name evidence="1" type="ORF">N8I74_08140</name>
</gene>
<keyword evidence="2" id="KW-1185">Reference proteome</keyword>
<reference evidence="1" key="1">
    <citation type="submission" date="2022-10" db="EMBL/GenBank/DDBJ databases">
        <title>Chitiniphilus purpureus sp. nov., a novel chitin-degrading bacterium isolated from crawfish pond sediment.</title>
        <authorList>
            <person name="Li K."/>
        </authorList>
    </citation>
    <scope>NUCLEOTIDE SEQUENCE</scope>
    <source>
        <strain evidence="1">CD1</strain>
    </source>
</reference>
<name>A0ABY6DRH8_9NEIS</name>
<sequence>MNDKHISVAARLAALPSLPMAELWQVWDQYFGRRPVNPNRAFIESRIAYKIQEEAFGGLSHSTRQRLEAIGAKHSKIKLRARPRDISFAPGTVLLREWGERTHKVVVTAEGLFEYEGNTFKSLTAVARQITGTHWSGPLFFGLNGKEGRDEQR</sequence>